<feature type="compositionally biased region" description="Polar residues" evidence="1">
    <location>
        <begin position="1"/>
        <end position="15"/>
    </location>
</feature>
<dbReference type="GO" id="GO:0007143">
    <property type="term" value="P:female meiotic nuclear division"/>
    <property type="evidence" value="ECO:0007669"/>
    <property type="project" value="InterPro"/>
</dbReference>
<proteinExistence type="predicted"/>
<dbReference type="AlphaFoldDB" id="A0AAE1MMV0"/>
<evidence type="ECO:0000256" key="1">
    <source>
        <dbReference type="SAM" id="MobiDB-lite"/>
    </source>
</evidence>
<dbReference type="InterPro" id="IPR039933">
    <property type="entry name" value="XRI1"/>
</dbReference>
<dbReference type="PANTHER" id="PTHR33385:SF4">
    <property type="entry name" value="PROTEIN XRI1"/>
    <property type="match status" value="1"/>
</dbReference>
<feature type="region of interest" description="Disordered" evidence="1">
    <location>
        <begin position="1"/>
        <end position="20"/>
    </location>
</feature>
<dbReference type="EMBL" id="JAWXYG010000006">
    <property type="protein sequence ID" value="KAK4270220.1"/>
    <property type="molecule type" value="Genomic_DNA"/>
</dbReference>
<evidence type="ECO:0000313" key="2">
    <source>
        <dbReference type="EMBL" id="KAK4270220.1"/>
    </source>
</evidence>
<comment type="caution">
    <text evidence="2">The sequence shown here is derived from an EMBL/GenBank/DDBJ whole genome shotgun (WGS) entry which is preliminary data.</text>
</comment>
<organism evidence="2 3">
    <name type="scientific">Acacia crassicarpa</name>
    <name type="common">northern wattle</name>
    <dbReference type="NCBI Taxonomy" id="499986"/>
    <lineage>
        <taxon>Eukaryota</taxon>
        <taxon>Viridiplantae</taxon>
        <taxon>Streptophyta</taxon>
        <taxon>Embryophyta</taxon>
        <taxon>Tracheophyta</taxon>
        <taxon>Spermatophyta</taxon>
        <taxon>Magnoliopsida</taxon>
        <taxon>eudicotyledons</taxon>
        <taxon>Gunneridae</taxon>
        <taxon>Pentapetalae</taxon>
        <taxon>rosids</taxon>
        <taxon>fabids</taxon>
        <taxon>Fabales</taxon>
        <taxon>Fabaceae</taxon>
        <taxon>Caesalpinioideae</taxon>
        <taxon>mimosoid clade</taxon>
        <taxon>Acacieae</taxon>
        <taxon>Acacia</taxon>
    </lineage>
</organism>
<reference evidence="2" key="1">
    <citation type="submission" date="2023-10" db="EMBL/GenBank/DDBJ databases">
        <title>Chromosome-level genome of the transformable northern wattle, Acacia crassicarpa.</title>
        <authorList>
            <person name="Massaro I."/>
            <person name="Sinha N.R."/>
            <person name="Poethig S."/>
            <person name="Leichty A.R."/>
        </authorList>
    </citation>
    <scope>NUCLEOTIDE SEQUENCE</scope>
    <source>
        <strain evidence="2">Acra3RX</strain>
        <tissue evidence="2">Leaf</tissue>
    </source>
</reference>
<keyword evidence="3" id="KW-1185">Reference proteome</keyword>
<dbReference type="GO" id="GO:0007140">
    <property type="term" value="P:male meiotic nuclear division"/>
    <property type="evidence" value="ECO:0007669"/>
    <property type="project" value="InterPro"/>
</dbReference>
<dbReference type="Proteomes" id="UP001293593">
    <property type="component" value="Unassembled WGS sequence"/>
</dbReference>
<gene>
    <name evidence="2" type="ORF">QN277_023282</name>
</gene>
<protein>
    <submittedName>
        <fullName evidence="2">Uncharacterized protein</fullName>
    </submittedName>
</protein>
<evidence type="ECO:0000313" key="3">
    <source>
        <dbReference type="Proteomes" id="UP001293593"/>
    </source>
</evidence>
<sequence length="370" mass="40650">MSESVPGTSGCTSPSGHEDLELSDEGWLAQIFNDAEMEVSSDNINVSGSGDDLIDVAELHDTQPAYEQHVVQQHVSRSHPIIVFKGRKSMDLMPTKLETSVTYPFAFIKPSGAEGDVTLKEINQRIQTPPSSKPKWKKDLVDYVFPDMSESVPGTSGSTSRSGLEDLELSEGWLGQIFNDAEMEVSSDNINVSGSGDDLLDVAELHDTQPAYEQHVVQQHVSRSHPIIVFKGRKSMDLMPTKLETSVTYPFAFIKPSGAEGDVTLKEINQRIQTPPSSKPKGKKDLVDYVFPDMSESVPGTSGGTSPSGHEDLELSEGWPAQIFNDAEMEVSSDNMYDSLDNDFRHNVAIYNDPMIVLFDSAMFQGLVMI</sequence>
<dbReference type="PANTHER" id="PTHR33385">
    <property type="entry name" value="PROTEIN XRI1"/>
    <property type="match status" value="1"/>
</dbReference>
<accession>A0AAE1MMV0</accession>
<name>A0AAE1MMV0_9FABA</name>